<organism evidence="1 2">
    <name type="scientific">Pythium oligandrum</name>
    <name type="common">Mycoparasitic fungus</name>
    <dbReference type="NCBI Taxonomy" id="41045"/>
    <lineage>
        <taxon>Eukaryota</taxon>
        <taxon>Sar</taxon>
        <taxon>Stramenopiles</taxon>
        <taxon>Oomycota</taxon>
        <taxon>Peronosporomycetes</taxon>
        <taxon>Pythiales</taxon>
        <taxon>Pythiaceae</taxon>
        <taxon>Pythium</taxon>
    </lineage>
</organism>
<comment type="caution">
    <text evidence="1">The sequence shown here is derived from an EMBL/GenBank/DDBJ whole genome shotgun (WGS) entry which is preliminary data.</text>
</comment>
<dbReference type="OrthoDB" id="73411at2759"/>
<sequence>MEARVVREYERLLVHRRRFVLGEVVQCLKMISESLESLEVLVTDDMGDVASHLGVMTKQMPVFLGDTDLQVFHRSLTAFVSRVELCHSEQVALEDSEKAIAKSISQVIRTLKQQIVVFEVAVEAASPTASAIRHKREHLISFLEEATKLLTKSHSSQRTAFQVRKDELLLEFQDAVQNEALRDIKQIKHDLLAIESSATEMLARHFEICRTIVVANAQVADDGVFNDSERQHIQAFVQSMMQVDGGIFALTSTNEEADTFFRQLEFFEKAAEQDAFLVYSSALKLQFREQLDQELFRAYLDDWESKKNELSDLEDSEEYTAALERVSALKRDILRVQTLVLHSQENEALDNPLKSQLQEELRRVFVEEGGELGVTLAVFA</sequence>
<evidence type="ECO:0000313" key="2">
    <source>
        <dbReference type="Proteomes" id="UP000794436"/>
    </source>
</evidence>
<accession>A0A8K1FBJ0</accession>
<gene>
    <name evidence="1" type="ORF">Poli38472_008839</name>
</gene>
<dbReference type="EMBL" id="SPLM01000146">
    <property type="protein sequence ID" value="TMW56191.1"/>
    <property type="molecule type" value="Genomic_DNA"/>
</dbReference>
<keyword evidence="2" id="KW-1185">Reference proteome</keyword>
<protein>
    <submittedName>
        <fullName evidence="1">Uncharacterized protein</fullName>
    </submittedName>
</protein>
<dbReference type="Proteomes" id="UP000794436">
    <property type="component" value="Unassembled WGS sequence"/>
</dbReference>
<dbReference type="AlphaFoldDB" id="A0A8K1FBJ0"/>
<proteinExistence type="predicted"/>
<evidence type="ECO:0000313" key="1">
    <source>
        <dbReference type="EMBL" id="TMW56191.1"/>
    </source>
</evidence>
<reference evidence="1" key="1">
    <citation type="submission" date="2019-03" db="EMBL/GenBank/DDBJ databases">
        <title>Long read genome sequence of the mycoparasitic Pythium oligandrum ATCC 38472 isolated from sugarbeet rhizosphere.</title>
        <authorList>
            <person name="Gaulin E."/>
        </authorList>
    </citation>
    <scope>NUCLEOTIDE SEQUENCE</scope>
    <source>
        <strain evidence="1">ATCC 38472_TT</strain>
    </source>
</reference>
<name>A0A8K1FBJ0_PYTOL</name>